<dbReference type="FunFam" id="1.10.287.1080:FF:000001">
    <property type="entry name" value="Nucleoside triphosphate pyrophosphohydrolase"/>
    <property type="match status" value="1"/>
</dbReference>
<evidence type="ECO:0000256" key="1">
    <source>
        <dbReference type="SAM" id="MobiDB-lite"/>
    </source>
</evidence>
<evidence type="ECO:0000313" key="3">
    <source>
        <dbReference type="EMBL" id="MUN54922.1"/>
    </source>
</evidence>
<reference evidence="3 4" key="1">
    <citation type="submission" date="2019-12" db="EMBL/GenBank/DDBJ databases">
        <authorList>
            <person name="Li J."/>
            <person name="Shi Y."/>
            <person name="Xu G."/>
            <person name="Xiao D."/>
            <person name="Ran X."/>
        </authorList>
    </citation>
    <scope>NUCLEOTIDE SEQUENCE [LARGE SCALE GENOMIC DNA]</scope>
    <source>
        <strain evidence="3 4">JCM 15915</strain>
    </source>
</reference>
<dbReference type="GO" id="GO:0046047">
    <property type="term" value="P:TTP catabolic process"/>
    <property type="evidence" value="ECO:0007669"/>
    <property type="project" value="TreeGrafter"/>
</dbReference>
<dbReference type="SUPFAM" id="SSF101386">
    <property type="entry name" value="all-alpha NTP pyrophosphatases"/>
    <property type="match status" value="1"/>
</dbReference>
<dbReference type="GO" id="GO:0046081">
    <property type="term" value="P:dUTP catabolic process"/>
    <property type="evidence" value="ECO:0007669"/>
    <property type="project" value="TreeGrafter"/>
</dbReference>
<dbReference type="OrthoDB" id="9808939at2"/>
<dbReference type="AlphaFoldDB" id="A0A7K1LJ38"/>
<dbReference type="Proteomes" id="UP000462152">
    <property type="component" value="Unassembled WGS sequence"/>
</dbReference>
<dbReference type="GO" id="GO:0047429">
    <property type="term" value="F:nucleoside triphosphate diphosphatase activity"/>
    <property type="evidence" value="ECO:0007669"/>
    <property type="project" value="TreeGrafter"/>
</dbReference>
<comment type="caution">
    <text evidence="3">The sequence shown here is derived from an EMBL/GenBank/DDBJ whole genome shotgun (WGS) entry which is preliminary data.</text>
</comment>
<evidence type="ECO:0000313" key="4">
    <source>
        <dbReference type="Proteomes" id="UP000462152"/>
    </source>
</evidence>
<dbReference type="GO" id="GO:0046076">
    <property type="term" value="P:dTTP catabolic process"/>
    <property type="evidence" value="ECO:0007669"/>
    <property type="project" value="TreeGrafter"/>
</dbReference>
<name>A0A7K1LJ38_9MICC</name>
<sequence length="273" mass="29913">MTRTDHRFEAASGDDRPTAGSAFADLVVLMDRLRSPGGCRWDGEQTHESLVRYLIEEAYEVVEAIETPGGVDRALLLEELGDVLLQVVFHARVAEEAEDGFSIVDVIEALNAKMVRRHPHVFEERATTDGAQTGTSDDDGLEALTRRWDEIKKVEKPDRKDPFDGIPPALPALALGEKTLNKAAKAGLALPTDAAPASPVEPVREPRTQEPGERPARQVSPESVVPGSADEAEQRMGRDLLRMVAEARDLGVDPERALRRAVREYVAQNRGNA</sequence>
<dbReference type="Pfam" id="PF03819">
    <property type="entry name" value="MazG"/>
    <property type="match status" value="1"/>
</dbReference>
<dbReference type="GO" id="GO:0046061">
    <property type="term" value="P:dATP catabolic process"/>
    <property type="evidence" value="ECO:0007669"/>
    <property type="project" value="TreeGrafter"/>
</dbReference>
<dbReference type="InterPro" id="IPR048015">
    <property type="entry name" value="NTP-PPase_MazG-like_N"/>
</dbReference>
<protein>
    <submittedName>
        <fullName evidence="3">Nucleoside triphosphate pyrophosphohydrolase</fullName>
    </submittedName>
</protein>
<dbReference type="PANTHER" id="PTHR30522:SF0">
    <property type="entry name" value="NUCLEOSIDE TRIPHOSPHATE PYROPHOSPHOHYDROLASE"/>
    <property type="match status" value="1"/>
</dbReference>
<keyword evidence="3" id="KW-0378">Hydrolase</keyword>
<dbReference type="InterPro" id="IPR011551">
    <property type="entry name" value="NTP_PyrPHydrolase_MazG"/>
</dbReference>
<proteinExistence type="predicted"/>
<dbReference type="RefSeq" id="WP_129315035.1">
    <property type="nucleotide sequence ID" value="NZ_NOIQ01000003.1"/>
</dbReference>
<dbReference type="GO" id="GO:0046052">
    <property type="term" value="P:UTP catabolic process"/>
    <property type="evidence" value="ECO:0007669"/>
    <property type="project" value="TreeGrafter"/>
</dbReference>
<feature type="domain" description="NTP pyrophosphohydrolase MazG-like" evidence="2">
    <location>
        <begin position="45"/>
        <end position="122"/>
    </location>
</feature>
<dbReference type="EMBL" id="WOGT01000003">
    <property type="protein sequence ID" value="MUN54922.1"/>
    <property type="molecule type" value="Genomic_DNA"/>
</dbReference>
<accession>A0A7K1LJ38</accession>
<dbReference type="InterPro" id="IPR004518">
    <property type="entry name" value="MazG-like_dom"/>
</dbReference>
<dbReference type="GO" id="GO:0006950">
    <property type="term" value="P:response to stress"/>
    <property type="evidence" value="ECO:0007669"/>
    <property type="project" value="UniProtKB-ARBA"/>
</dbReference>
<dbReference type="CDD" id="cd11528">
    <property type="entry name" value="NTP-PPase_MazG_Nterm"/>
    <property type="match status" value="1"/>
</dbReference>
<evidence type="ECO:0000259" key="2">
    <source>
        <dbReference type="Pfam" id="PF03819"/>
    </source>
</evidence>
<dbReference type="PANTHER" id="PTHR30522">
    <property type="entry name" value="NUCLEOSIDE TRIPHOSPHATE PYROPHOSPHOHYDROLASE"/>
    <property type="match status" value="1"/>
</dbReference>
<organism evidence="3 4">
    <name type="scientific">Rothia koreensis</name>
    <dbReference type="NCBI Taxonomy" id="592378"/>
    <lineage>
        <taxon>Bacteria</taxon>
        <taxon>Bacillati</taxon>
        <taxon>Actinomycetota</taxon>
        <taxon>Actinomycetes</taxon>
        <taxon>Micrococcales</taxon>
        <taxon>Micrococcaceae</taxon>
        <taxon>Rothia</taxon>
    </lineage>
</organism>
<gene>
    <name evidence="3" type="ORF">GMA10_06800</name>
</gene>
<dbReference type="GO" id="GO:0006203">
    <property type="term" value="P:dGTP catabolic process"/>
    <property type="evidence" value="ECO:0007669"/>
    <property type="project" value="TreeGrafter"/>
</dbReference>
<dbReference type="Gene3D" id="1.10.287.1080">
    <property type="entry name" value="MazG-like"/>
    <property type="match status" value="2"/>
</dbReference>
<feature type="region of interest" description="Disordered" evidence="1">
    <location>
        <begin position="190"/>
        <end position="237"/>
    </location>
</feature>
<feature type="compositionally biased region" description="Basic and acidic residues" evidence="1">
    <location>
        <begin position="202"/>
        <end position="216"/>
    </location>
</feature>
<keyword evidence="4" id="KW-1185">Reference proteome</keyword>